<dbReference type="OMA" id="KAREYGN"/>
<dbReference type="SMART" id="SM00248">
    <property type="entry name" value="ANK"/>
    <property type="match status" value="3"/>
</dbReference>
<dbReference type="PROSITE" id="PS50088">
    <property type="entry name" value="ANK_REPEAT"/>
    <property type="match status" value="1"/>
</dbReference>
<dbReference type="GeneID" id="19131791"/>
<dbReference type="HOGENOM" id="CLU_611084_0_0_1"/>
<organism evidence="2 3">
    <name type="scientific">Cochliobolus sativus (strain ND90Pr / ATCC 201652)</name>
    <name type="common">Common root rot and spot blotch fungus</name>
    <name type="synonym">Bipolaris sorokiniana</name>
    <dbReference type="NCBI Taxonomy" id="665912"/>
    <lineage>
        <taxon>Eukaryota</taxon>
        <taxon>Fungi</taxon>
        <taxon>Dikarya</taxon>
        <taxon>Ascomycota</taxon>
        <taxon>Pezizomycotina</taxon>
        <taxon>Dothideomycetes</taxon>
        <taxon>Pleosporomycetidae</taxon>
        <taxon>Pleosporales</taxon>
        <taxon>Pleosporineae</taxon>
        <taxon>Pleosporaceae</taxon>
        <taxon>Bipolaris</taxon>
    </lineage>
</organism>
<dbReference type="PROSITE" id="PS50297">
    <property type="entry name" value="ANK_REP_REGION"/>
    <property type="match status" value="1"/>
</dbReference>
<dbReference type="SUPFAM" id="SSF48403">
    <property type="entry name" value="Ankyrin repeat"/>
    <property type="match status" value="1"/>
</dbReference>
<dbReference type="RefSeq" id="XP_007696076.1">
    <property type="nucleotide sequence ID" value="XM_007697886.1"/>
</dbReference>
<name>M2RPE6_COCSN</name>
<dbReference type="KEGG" id="bsc:COCSADRAFT_156902"/>
<dbReference type="InterPro" id="IPR036770">
    <property type="entry name" value="Ankyrin_rpt-contain_sf"/>
</dbReference>
<dbReference type="OrthoDB" id="3671334at2759"/>
<protein>
    <submittedName>
        <fullName evidence="2">Uncharacterized protein</fullName>
    </submittedName>
</protein>
<dbReference type="AlphaFoldDB" id="M2RPE6"/>
<evidence type="ECO:0000313" key="2">
    <source>
        <dbReference type="EMBL" id="EMD68479.1"/>
    </source>
</evidence>
<feature type="repeat" description="ANK" evidence="1">
    <location>
        <begin position="350"/>
        <end position="378"/>
    </location>
</feature>
<evidence type="ECO:0000313" key="3">
    <source>
        <dbReference type="Proteomes" id="UP000016934"/>
    </source>
</evidence>
<dbReference type="Proteomes" id="UP000016934">
    <property type="component" value="Unassembled WGS sequence"/>
</dbReference>
<dbReference type="InterPro" id="IPR002110">
    <property type="entry name" value="Ankyrin_rpt"/>
</dbReference>
<reference evidence="2 3" key="1">
    <citation type="journal article" date="2012" name="PLoS Pathog.">
        <title>Diverse lifestyles and strategies of plant pathogenesis encoded in the genomes of eighteen Dothideomycetes fungi.</title>
        <authorList>
            <person name="Ohm R.A."/>
            <person name="Feau N."/>
            <person name="Henrissat B."/>
            <person name="Schoch C.L."/>
            <person name="Horwitz B.A."/>
            <person name="Barry K.W."/>
            <person name="Condon B.J."/>
            <person name="Copeland A.C."/>
            <person name="Dhillon B."/>
            <person name="Glaser F."/>
            <person name="Hesse C.N."/>
            <person name="Kosti I."/>
            <person name="LaButti K."/>
            <person name="Lindquist E.A."/>
            <person name="Lucas S."/>
            <person name="Salamov A.A."/>
            <person name="Bradshaw R.E."/>
            <person name="Ciuffetti L."/>
            <person name="Hamelin R.C."/>
            <person name="Kema G.H.J."/>
            <person name="Lawrence C."/>
            <person name="Scott J.A."/>
            <person name="Spatafora J.W."/>
            <person name="Turgeon B.G."/>
            <person name="de Wit P.J.G.M."/>
            <person name="Zhong S."/>
            <person name="Goodwin S.B."/>
            <person name="Grigoriev I.V."/>
        </authorList>
    </citation>
    <scope>NUCLEOTIDE SEQUENCE [LARGE SCALE GENOMIC DNA]</scope>
    <source>
        <strain evidence="3">ND90Pr / ATCC 201652</strain>
    </source>
</reference>
<gene>
    <name evidence="2" type="ORF">COCSADRAFT_156902</name>
</gene>
<keyword evidence="1" id="KW-0040">ANK repeat</keyword>
<keyword evidence="3" id="KW-1185">Reference proteome</keyword>
<dbReference type="Gene3D" id="1.25.40.20">
    <property type="entry name" value="Ankyrin repeat-containing domain"/>
    <property type="match status" value="1"/>
</dbReference>
<evidence type="ECO:0000256" key="1">
    <source>
        <dbReference type="PROSITE-ProRule" id="PRU00023"/>
    </source>
</evidence>
<dbReference type="EMBL" id="KB445638">
    <property type="protein sequence ID" value="EMD68479.1"/>
    <property type="molecule type" value="Genomic_DNA"/>
</dbReference>
<proteinExistence type="predicted"/>
<sequence length="471" mass="53718">MKIIELPCELVERIFEYLVSDVSPLFASQYRLVCRTRLFAHVIQEQILMRQPLIAYSEDRRKLGDPTDRHITIAIDNARFDKLFAQHGSTIIGNEVLRRQQDDLLPGIKYLRDLVDAVLSLEEGPVTDDLRKKYTMEISQAVSSRNAKGLRYLLFSNSPMTKTWPSVTFTLPSALAATKQNSRLIEHTRDNPAILRIGRSVLPSPLETACACGNVDLVQQILQLESTRTLKEAYGETSRGCISQQIPQLSDWVALCISMRMGQWETGKILLDRFHAGPNVKTCRRFGTQRLLEEAVKYPDKGFVREILEKRKRYGGFLTKSEMRYIYNHATPSVLRFLVENEYIDPNVSSGKTSLRWAVYYQRYDLARILFQYGARVNGVPLDGKPVTALCHAARTGYRGTSDSPLPGVRFLLENGADPALVKEQVPWPDAEFILQKAREYGNEVALRRETWEEYQRAKSGEKEPVLIDLS</sequence>
<reference evidence="3" key="2">
    <citation type="journal article" date="2013" name="PLoS Genet.">
        <title>Comparative genome structure, secondary metabolite, and effector coding capacity across Cochliobolus pathogens.</title>
        <authorList>
            <person name="Condon B.J."/>
            <person name="Leng Y."/>
            <person name="Wu D."/>
            <person name="Bushley K.E."/>
            <person name="Ohm R.A."/>
            <person name="Otillar R."/>
            <person name="Martin J."/>
            <person name="Schackwitz W."/>
            <person name="Grimwood J."/>
            <person name="MohdZainudin N."/>
            <person name="Xue C."/>
            <person name="Wang R."/>
            <person name="Manning V.A."/>
            <person name="Dhillon B."/>
            <person name="Tu Z.J."/>
            <person name="Steffenson B.J."/>
            <person name="Salamov A."/>
            <person name="Sun H."/>
            <person name="Lowry S."/>
            <person name="LaButti K."/>
            <person name="Han J."/>
            <person name="Copeland A."/>
            <person name="Lindquist E."/>
            <person name="Barry K."/>
            <person name="Schmutz J."/>
            <person name="Baker S.E."/>
            <person name="Ciuffetti L.M."/>
            <person name="Grigoriev I.V."/>
            <person name="Zhong S."/>
            <person name="Turgeon B.G."/>
        </authorList>
    </citation>
    <scope>NUCLEOTIDE SEQUENCE [LARGE SCALE GENOMIC DNA]</scope>
    <source>
        <strain evidence="3">ND90Pr / ATCC 201652</strain>
    </source>
</reference>
<accession>M2RPE6</accession>